<keyword evidence="1" id="KW-0732">Signal</keyword>
<evidence type="ECO:0000256" key="1">
    <source>
        <dbReference type="SAM" id="SignalP"/>
    </source>
</evidence>
<feature type="chain" id="PRO_5034318532" description="Sulfatase N-terminal domain-containing protein" evidence="1">
    <location>
        <begin position="25"/>
        <end position="300"/>
    </location>
</feature>
<dbReference type="InterPro" id="IPR017850">
    <property type="entry name" value="Alkaline_phosphatase_core_sf"/>
</dbReference>
<dbReference type="InterPro" id="IPR000917">
    <property type="entry name" value="Sulfatase_N"/>
</dbReference>
<reference evidence="3" key="1">
    <citation type="journal article" date="2020" name="BMC Genomics">
        <title>Correction to: Identification and distribution of gene clusters required for synthesis of sphingolipid metabolism inhibitors in diverse species of the filamentous fungus Fusarium.</title>
        <authorList>
            <person name="Kim H.S."/>
            <person name="Lohmar J.M."/>
            <person name="Busman M."/>
            <person name="Brown D.W."/>
            <person name="Naumann T.A."/>
            <person name="Divon H.H."/>
            <person name="Lysoe E."/>
            <person name="Uhlig S."/>
            <person name="Proctor R.H."/>
        </authorList>
    </citation>
    <scope>NUCLEOTIDE SEQUENCE</scope>
    <source>
        <strain evidence="3">NRRL 22465</strain>
    </source>
</reference>
<dbReference type="EMBL" id="JABEYC010001629">
    <property type="protein sequence ID" value="KAF4963397.1"/>
    <property type="molecule type" value="Genomic_DNA"/>
</dbReference>
<dbReference type="InterPro" id="IPR052701">
    <property type="entry name" value="GAG_Ulvan_Degrading_Sulfatases"/>
</dbReference>
<keyword evidence="4" id="KW-1185">Reference proteome</keyword>
<evidence type="ECO:0000259" key="2">
    <source>
        <dbReference type="Pfam" id="PF00884"/>
    </source>
</evidence>
<dbReference type="PANTHER" id="PTHR43751">
    <property type="entry name" value="SULFATASE"/>
    <property type="match status" value="1"/>
</dbReference>
<comment type="caution">
    <text evidence="3">The sequence shown here is derived from an EMBL/GenBank/DDBJ whole genome shotgun (WGS) entry which is preliminary data.</text>
</comment>
<dbReference type="SUPFAM" id="SSF53649">
    <property type="entry name" value="Alkaline phosphatase-like"/>
    <property type="match status" value="1"/>
</dbReference>
<feature type="non-terminal residue" evidence="3">
    <location>
        <position position="1"/>
    </location>
</feature>
<accession>A0A8H4TST1</accession>
<feature type="domain" description="Sulfatase N-terminal" evidence="2">
    <location>
        <begin position="47"/>
        <end position="279"/>
    </location>
</feature>
<protein>
    <recommendedName>
        <fullName evidence="2">Sulfatase N-terminal domain-containing protein</fullName>
    </recommendedName>
</protein>
<proteinExistence type="predicted"/>
<dbReference type="OrthoDB" id="103349at2759"/>
<dbReference type="AlphaFoldDB" id="A0A8H4TST1"/>
<gene>
    <name evidence="3" type="ORF">FZEAL_10937</name>
</gene>
<evidence type="ECO:0000313" key="3">
    <source>
        <dbReference type="EMBL" id="KAF4963397.1"/>
    </source>
</evidence>
<reference evidence="3" key="2">
    <citation type="submission" date="2020-05" db="EMBL/GenBank/DDBJ databases">
        <authorList>
            <person name="Kim H.-S."/>
            <person name="Proctor R.H."/>
            <person name="Brown D.W."/>
        </authorList>
    </citation>
    <scope>NUCLEOTIDE SEQUENCE</scope>
    <source>
        <strain evidence="3">NRRL 22465</strain>
    </source>
</reference>
<sequence length="300" mass="33701">MNSLFGATVLGLVAQAGLSSSAKGLPYSVDHPYYIPAADNGLEMEKPNMILFMPDQLRYDSVGIFGNDASLGLLSKTPNIDSLARQGTRFTNIFSQASVCSQSRTSMFTGQYPHVSGHRSLNNLLKPWEPNVFRSLKEDGYHVAYLAPRGDLYADNATELGVNEYGYLSNQTLPNFMDSGSFDMSDGPNGIWNRLFYIGTRNETQSLDYDEVLIQGALKWLEAPPTEPWVLFLPLVFPHSPFRVEEPFFSIHNRSEMPLPAKAEDRTGYVPRYMDALRENYGSDRATDEMWREVTAVYYG</sequence>
<dbReference type="Proteomes" id="UP000635477">
    <property type="component" value="Unassembled WGS sequence"/>
</dbReference>
<dbReference type="Pfam" id="PF00884">
    <property type="entry name" value="Sulfatase"/>
    <property type="match status" value="1"/>
</dbReference>
<dbReference type="PANTHER" id="PTHR43751:SF3">
    <property type="entry name" value="SULFATASE N-TERMINAL DOMAIN-CONTAINING PROTEIN"/>
    <property type="match status" value="1"/>
</dbReference>
<name>A0A8H4TST1_9HYPO</name>
<organism evidence="3 4">
    <name type="scientific">Fusarium zealandicum</name>
    <dbReference type="NCBI Taxonomy" id="1053134"/>
    <lineage>
        <taxon>Eukaryota</taxon>
        <taxon>Fungi</taxon>
        <taxon>Dikarya</taxon>
        <taxon>Ascomycota</taxon>
        <taxon>Pezizomycotina</taxon>
        <taxon>Sordariomycetes</taxon>
        <taxon>Hypocreomycetidae</taxon>
        <taxon>Hypocreales</taxon>
        <taxon>Nectriaceae</taxon>
        <taxon>Fusarium</taxon>
        <taxon>Fusarium staphyleae species complex</taxon>
    </lineage>
</organism>
<feature type="signal peptide" evidence="1">
    <location>
        <begin position="1"/>
        <end position="24"/>
    </location>
</feature>
<dbReference type="Gene3D" id="3.40.720.10">
    <property type="entry name" value="Alkaline Phosphatase, subunit A"/>
    <property type="match status" value="1"/>
</dbReference>
<evidence type="ECO:0000313" key="4">
    <source>
        <dbReference type="Proteomes" id="UP000635477"/>
    </source>
</evidence>